<accession>C0VYK3</accession>
<dbReference type="PANTHER" id="PTHR43833">
    <property type="entry name" value="POTASSIUM CHANNEL PROTEIN 2-RELATED-RELATED"/>
    <property type="match status" value="1"/>
</dbReference>
<evidence type="ECO:0000313" key="4">
    <source>
        <dbReference type="Proteomes" id="UP000010301"/>
    </source>
</evidence>
<dbReference type="InterPro" id="IPR050721">
    <property type="entry name" value="Trk_Ktr_HKT_K-transport"/>
</dbReference>
<dbReference type="PROSITE" id="PS51202">
    <property type="entry name" value="RCK_C"/>
    <property type="match status" value="1"/>
</dbReference>
<evidence type="ECO:0000259" key="1">
    <source>
        <dbReference type="PROSITE" id="PS51201"/>
    </source>
</evidence>
<feature type="domain" description="RCK C-terminal" evidence="2">
    <location>
        <begin position="147"/>
        <end position="228"/>
    </location>
</feature>
<proteinExistence type="predicted"/>
<dbReference type="PANTHER" id="PTHR43833:SF7">
    <property type="entry name" value="KTR SYSTEM POTASSIUM UPTAKE PROTEIN C"/>
    <property type="match status" value="1"/>
</dbReference>
<dbReference type="HOGENOM" id="CLU_046525_3_2_11"/>
<reference evidence="3 4" key="1">
    <citation type="submission" date="2009-01" db="EMBL/GenBank/DDBJ databases">
        <authorList>
            <person name="Qin X."/>
            <person name="Bachman B."/>
            <person name="Battles P."/>
            <person name="Bell A."/>
            <person name="Bess C."/>
            <person name="Bickham C."/>
            <person name="Chaboub L."/>
            <person name="Chen D."/>
            <person name="Coyle M."/>
            <person name="Deiros D.R."/>
            <person name="Dinh H."/>
            <person name="Forbes L."/>
            <person name="Fowler G."/>
            <person name="Francisco L."/>
            <person name="Fu Q."/>
            <person name="Gubbala S."/>
            <person name="Hale W."/>
            <person name="Han Y."/>
            <person name="Hemphill L."/>
            <person name="Highlander S.K."/>
            <person name="Hirani K."/>
            <person name="Hogues M."/>
            <person name="Jackson L."/>
            <person name="Jakkamsetti A."/>
            <person name="Javaid M."/>
            <person name="Jiang H."/>
            <person name="Korchina V."/>
            <person name="Kovar C."/>
            <person name="Lara F."/>
            <person name="Lee S."/>
            <person name="Mata R."/>
            <person name="Mathew T."/>
            <person name="Moen C."/>
            <person name="Morales K."/>
            <person name="Munidasa M."/>
            <person name="Nazareth L."/>
            <person name="Ngo R."/>
            <person name="Nguyen L."/>
            <person name="Okwuonu G."/>
            <person name="Ongeri F."/>
            <person name="Patil S."/>
            <person name="Petrosino J."/>
            <person name="Pham C."/>
            <person name="Pham P."/>
            <person name="Pu L.-L."/>
            <person name="Puazo M."/>
            <person name="Raj R."/>
            <person name="Reid J."/>
            <person name="Rouhana J."/>
            <person name="Saada N."/>
            <person name="Shang Y."/>
            <person name="Simmons D."/>
            <person name="Thornton R."/>
            <person name="Warren J."/>
            <person name="Weissenberger G."/>
            <person name="Zhang J."/>
            <person name="Zhang L."/>
            <person name="Zhou C."/>
            <person name="Zhu D."/>
            <person name="Muzny D."/>
            <person name="Worley K."/>
            <person name="Gibbs R."/>
        </authorList>
    </citation>
    <scope>NUCLEOTIDE SEQUENCE [LARGE SCALE GENOMIC DNA]</scope>
    <source>
        <strain evidence="3 4">DSM 15436</strain>
    </source>
</reference>
<dbReference type="eggNOG" id="COG0569">
    <property type="taxonomic scope" value="Bacteria"/>
</dbReference>
<dbReference type="Gene3D" id="3.40.50.720">
    <property type="entry name" value="NAD(P)-binding Rossmann-like Domain"/>
    <property type="match status" value="1"/>
</dbReference>
<keyword evidence="4" id="KW-1185">Reference proteome</keyword>
<evidence type="ECO:0000313" key="3">
    <source>
        <dbReference type="EMBL" id="EEH64506.1"/>
    </source>
</evidence>
<dbReference type="RefSeq" id="WP_006547240.1">
    <property type="nucleotide sequence ID" value="NZ_DS999545.1"/>
</dbReference>
<name>C0VYK3_9ACTO</name>
<dbReference type="Proteomes" id="UP000010301">
    <property type="component" value="Unassembled WGS sequence"/>
</dbReference>
<organism evidence="3 4">
    <name type="scientific">Gleimia coleocanis DSM 15436</name>
    <dbReference type="NCBI Taxonomy" id="525245"/>
    <lineage>
        <taxon>Bacteria</taxon>
        <taxon>Bacillati</taxon>
        <taxon>Actinomycetota</taxon>
        <taxon>Actinomycetes</taxon>
        <taxon>Actinomycetales</taxon>
        <taxon>Actinomycetaceae</taxon>
        <taxon>Gleimia</taxon>
    </lineage>
</organism>
<dbReference type="Gene3D" id="3.30.70.1450">
    <property type="entry name" value="Regulator of K+ conductance, C-terminal domain"/>
    <property type="match status" value="1"/>
</dbReference>
<dbReference type="InterPro" id="IPR003148">
    <property type="entry name" value="RCK_N"/>
</dbReference>
<dbReference type="GO" id="GO:0006813">
    <property type="term" value="P:potassium ion transport"/>
    <property type="evidence" value="ECO:0007669"/>
    <property type="project" value="InterPro"/>
</dbReference>
<dbReference type="InterPro" id="IPR006037">
    <property type="entry name" value="RCK_C"/>
</dbReference>
<dbReference type="SUPFAM" id="SSF51735">
    <property type="entry name" value="NAD(P)-binding Rossmann-fold domains"/>
    <property type="match status" value="1"/>
</dbReference>
<gene>
    <name evidence="3" type="ORF">HMPREF0044_0243</name>
</gene>
<dbReference type="PROSITE" id="PS51201">
    <property type="entry name" value="RCK_N"/>
    <property type="match status" value="1"/>
</dbReference>
<dbReference type="Pfam" id="PF02080">
    <property type="entry name" value="TrkA_C"/>
    <property type="match status" value="1"/>
</dbReference>
<comment type="caution">
    <text evidence="3">The sequence shown here is derived from an EMBL/GenBank/DDBJ whole genome shotgun (WGS) entry which is preliminary data.</text>
</comment>
<dbReference type="STRING" id="525245.HMPREF0044_0243"/>
<dbReference type="InterPro" id="IPR036721">
    <property type="entry name" value="RCK_C_sf"/>
</dbReference>
<dbReference type="EMBL" id="ACFG01000004">
    <property type="protein sequence ID" value="EEH64506.1"/>
    <property type="molecule type" value="Genomic_DNA"/>
</dbReference>
<dbReference type="AlphaFoldDB" id="C0VYK3"/>
<sequence length="228" mass="24336">MVKFSFPLKPRVAAGDSVVIIGLGRFGRSMAEELMESGVEVLGIDKSADVVQLMNGKLTQVIRADASTPETLYDLGVNEFSHAVVAIGDDLASSILVASSLIKLNGPEIWAKASTGPQGQIFQQMGIKHVFHPEKDMGRRVAHLLTHSLFDYFDLGDGFAMATAALPASMAGVSLRELNLRVRLGITIVAVKDPSGVWAPIVPESVLETGQVVLVAGPKQKLDSAFKQ</sequence>
<dbReference type="GO" id="GO:0008324">
    <property type="term" value="F:monoatomic cation transmembrane transporter activity"/>
    <property type="evidence" value="ECO:0007669"/>
    <property type="project" value="InterPro"/>
</dbReference>
<dbReference type="InterPro" id="IPR036291">
    <property type="entry name" value="NAD(P)-bd_dom_sf"/>
</dbReference>
<dbReference type="Pfam" id="PF02254">
    <property type="entry name" value="TrkA_N"/>
    <property type="match status" value="1"/>
</dbReference>
<evidence type="ECO:0000259" key="2">
    <source>
        <dbReference type="PROSITE" id="PS51202"/>
    </source>
</evidence>
<dbReference type="SUPFAM" id="SSF116726">
    <property type="entry name" value="TrkA C-terminal domain-like"/>
    <property type="match status" value="1"/>
</dbReference>
<feature type="domain" description="RCK N-terminal" evidence="1">
    <location>
        <begin position="15"/>
        <end position="131"/>
    </location>
</feature>
<protein>
    <submittedName>
        <fullName evidence="3">TrkA N-terminal domain protein</fullName>
    </submittedName>
</protein>